<dbReference type="EMBL" id="AGNL01044790">
    <property type="protein sequence ID" value="EJK49444.1"/>
    <property type="molecule type" value="Genomic_DNA"/>
</dbReference>
<proteinExistence type="predicted"/>
<comment type="caution">
    <text evidence="1">The sequence shown here is derived from an EMBL/GenBank/DDBJ whole genome shotgun (WGS) entry which is preliminary data.</text>
</comment>
<evidence type="ECO:0000313" key="1">
    <source>
        <dbReference type="EMBL" id="EJK49444.1"/>
    </source>
</evidence>
<organism evidence="1 2">
    <name type="scientific">Thalassiosira oceanica</name>
    <name type="common">Marine diatom</name>
    <dbReference type="NCBI Taxonomy" id="159749"/>
    <lineage>
        <taxon>Eukaryota</taxon>
        <taxon>Sar</taxon>
        <taxon>Stramenopiles</taxon>
        <taxon>Ochrophyta</taxon>
        <taxon>Bacillariophyta</taxon>
        <taxon>Coscinodiscophyceae</taxon>
        <taxon>Thalassiosirophycidae</taxon>
        <taxon>Thalassiosirales</taxon>
        <taxon>Thalassiosiraceae</taxon>
        <taxon>Thalassiosira</taxon>
    </lineage>
</organism>
<sequence length="76" mass="8389">MSPKDNSVWEYVDEELIDVVHIAAGKCNPADIFTKEMKDGAQFRCIRDSFISRLSAFVAPPRLTRPSGVLPVAPSP</sequence>
<dbReference type="Proteomes" id="UP000266841">
    <property type="component" value="Unassembled WGS sequence"/>
</dbReference>
<accession>K0RAU2</accession>
<gene>
    <name evidence="1" type="ORF">THAOC_31680</name>
</gene>
<dbReference type="AlphaFoldDB" id="K0RAU2"/>
<keyword evidence="2" id="KW-1185">Reference proteome</keyword>
<name>K0RAU2_THAOC</name>
<reference evidence="1 2" key="1">
    <citation type="journal article" date="2012" name="Genome Biol.">
        <title>Genome and low-iron response of an oceanic diatom adapted to chronic iron limitation.</title>
        <authorList>
            <person name="Lommer M."/>
            <person name="Specht M."/>
            <person name="Roy A.S."/>
            <person name="Kraemer L."/>
            <person name="Andreson R."/>
            <person name="Gutowska M.A."/>
            <person name="Wolf J."/>
            <person name="Bergner S.V."/>
            <person name="Schilhabel M.B."/>
            <person name="Klostermeier U.C."/>
            <person name="Beiko R.G."/>
            <person name="Rosenstiel P."/>
            <person name="Hippler M."/>
            <person name="Laroche J."/>
        </authorList>
    </citation>
    <scope>NUCLEOTIDE SEQUENCE [LARGE SCALE GENOMIC DNA]</scope>
    <source>
        <strain evidence="1 2">CCMP1005</strain>
    </source>
</reference>
<protein>
    <submittedName>
        <fullName evidence="1">Uncharacterized protein</fullName>
    </submittedName>
</protein>
<evidence type="ECO:0000313" key="2">
    <source>
        <dbReference type="Proteomes" id="UP000266841"/>
    </source>
</evidence>